<keyword evidence="11 13" id="KW-0472">Membrane</keyword>
<keyword evidence="7" id="KW-0808">Transferase</keyword>
<dbReference type="InterPro" id="IPR050893">
    <property type="entry name" value="Sugar_PTS"/>
</dbReference>
<evidence type="ECO:0000256" key="3">
    <source>
        <dbReference type="ARBA" id="ARBA00022448"/>
    </source>
</evidence>
<keyword evidence="8" id="KW-0598">Phosphotransferase system</keyword>
<reference evidence="15 16" key="1">
    <citation type="submission" date="2020-08" db="EMBL/GenBank/DDBJ databases">
        <title>Genomic Encyclopedia of Type Strains, Phase IV (KMG-IV): sequencing the most valuable type-strain genomes for metagenomic binning, comparative biology and taxonomic classification.</title>
        <authorList>
            <person name="Goeker M."/>
        </authorList>
    </citation>
    <scope>NUCLEOTIDE SEQUENCE [LARGE SCALE GENOMIC DNA]</scope>
    <source>
        <strain evidence="15 16">DSM 45615</strain>
    </source>
</reference>
<evidence type="ECO:0000256" key="12">
    <source>
        <dbReference type="SAM" id="MobiDB-lite"/>
    </source>
</evidence>
<dbReference type="InterPro" id="IPR003352">
    <property type="entry name" value="PTS_EIIC"/>
</dbReference>
<feature type="transmembrane region" description="Helical" evidence="13">
    <location>
        <begin position="280"/>
        <end position="301"/>
    </location>
</feature>
<feature type="transmembrane region" description="Helical" evidence="13">
    <location>
        <begin position="321"/>
        <end position="345"/>
    </location>
</feature>
<dbReference type="GO" id="GO:0009401">
    <property type="term" value="P:phosphoenolpyruvate-dependent sugar phosphotransferase system"/>
    <property type="evidence" value="ECO:0007669"/>
    <property type="project" value="UniProtKB-KW"/>
</dbReference>
<feature type="domain" description="PTS EIIC type-2" evidence="14">
    <location>
        <begin position="21"/>
        <end position="344"/>
    </location>
</feature>
<evidence type="ECO:0000256" key="1">
    <source>
        <dbReference type="ARBA" id="ARBA00002434"/>
    </source>
</evidence>
<evidence type="ECO:0000256" key="9">
    <source>
        <dbReference type="ARBA" id="ARBA00022692"/>
    </source>
</evidence>
<dbReference type="InterPro" id="IPR013014">
    <property type="entry name" value="PTS_EIIC_2"/>
</dbReference>
<feature type="transmembrane region" description="Helical" evidence="13">
    <location>
        <begin position="255"/>
        <end position="273"/>
    </location>
</feature>
<dbReference type="PROSITE" id="PS51104">
    <property type="entry name" value="PTS_EIIC_TYPE_2"/>
    <property type="match status" value="1"/>
</dbReference>
<protein>
    <submittedName>
        <fullName evidence="15">PTS system mannitol-specific IIC component</fullName>
    </submittedName>
</protein>
<dbReference type="EMBL" id="JACHGN010000002">
    <property type="protein sequence ID" value="MBB5131447.1"/>
    <property type="molecule type" value="Genomic_DNA"/>
</dbReference>
<dbReference type="Pfam" id="PF02378">
    <property type="entry name" value="PTS_EIIC"/>
    <property type="match status" value="1"/>
</dbReference>
<dbReference type="NCBIfam" id="TIGR00851">
    <property type="entry name" value="mtlA"/>
    <property type="match status" value="1"/>
</dbReference>
<name>A0A840P2I6_9ACTN</name>
<feature type="transmembrane region" description="Helical" evidence="13">
    <location>
        <begin position="87"/>
        <end position="120"/>
    </location>
</feature>
<evidence type="ECO:0000259" key="14">
    <source>
        <dbReference type="PROSITE" id="PS51104"/>
    </source>
</evidence>
<keyword evidence="4" id="KW-1003">Cell membrane</keyword>
<accession>A0A840P2I6</accession>
<comment type="caution">
    <text evidence="15">The sequence shown here is derived from an EMBL/GenBank/DDBJ whole genome shotgun (WGS) entry which is preliminary data.</text>
</comment>
<feature type="region of interest" description="Disordered" evidence="12">
    <location>
        <begin position="350"/>
        <end position="407"/>
    </location>
</feature>
<dbReference type="AlphaFoldDB" id="A0A840P2I6"/>
<keyword evidence="5" id="KW-0597">Phosphoprotein</keyword>
<keyword evidence="16" id="KW-1185">Reference proteome</keyword>
<dbReference type="GO" id="GO:0005886">
    <property type="term" value="C:plasma membrane"/>
    <property type="evidence" value="ECO:0007669"/>
    <property type="project" value="UniProtKB-SubCell"/>
</dbReference>
<proteinExistence type="predicted"/>
<sequence>MASPYTPEVQGTGVKATIQRIGGYLAGMIMPNIGAFIAWGLITALFIPTGWAPNEQLNELVNPIIRMLLPILIGYTGGRMVHGQRGAVVGAVATMGVVVGAEAPMFLGAMIIGPLAAYIIKLVDGLVQDRTKAGFEMLVDNFTAGIVGAAMAVAGALAIGPVVESVTEVAGDGVEWLVTNNLLPLASVLIEPAKVLFLNNAINHGVLGPLGVAEAAETGKSILFMLESNPGPGLGLLLAYMFFGPRMLRASTPASAIIHFFGGIHEIYFPYVLMKPRMILAVIAGGAAGVFTFMITGAGLVATPSPGSIFAYLTMTPRGGYFGVILGVLIATGVSFLVGAVLLGFGKASGDTPADEDEAPAEAETETEATSESEARSEAGAETGAEGEDAHERNGARKDGAPVMKEA</sequence>
<keyword evidence="6" id="KW-0762">Sugar transport</keyword>
<dbReference type="GO" id="GO:0008982">
    <property type="term" value="F:protein-N(PI)-phosphohistidine-sugar phosphotransferase activity"/>
    <property type="evidence" value="ECO:0007669"/>
    <property type="project" value="InterPro"/>
</dbReference>
<evidence type="ECO:0000256" key="13">
    <source>
        <dbReference type="SAM" id="Phobius"/>
    </source>
</evidence>
<dbReference type="InterPro" id="IPR004718">
    <property type="entry name" value="PTS_IIC_mtl"/>
</dbReference>
<comment type="subcellular location">
    <subcellularLocation>
        <location evidence="2">Cell membrane</location>
        <topology evidence="2">Multi-pass membrane protein</topology>
    </subcellularLocation>
</comment>
<dbReference type="RefSeq" id="WP_246517816.1">
    <property type="nucleotide sequence ID" value="NZ_BAABIX010000022.1"/>
</dbReference>
<evidence type="ECO:0000256" key="5">
    <source>
        <dbReference type="ARBA" id="ARBA00022553"/>
    </source>
</evidence>
<dbReference type="PANTHER" id="PTHR30181">
    <property type="entry name" value="MANNITOL PERMEASE IIC COMPONENT"/>
    <property type="match status" value="1"/>
</dbReference>
<evidence type="ECO:0000313" key="15">
    <source>
        <dbReference type="EMBL" id="MBB5131447.1"/>
    </source>
</evidence>
<evidence type="ECO:0000256" key="8">
    <source>
        <dbReference type="ARBA" id="ARBA00022683"/>
    </source>
</evidence>
<evidence type="ECO:0000313" key="16">
    <source>
        <dbReference type="Proteomes" id="UP000578449"/>
    </source>
</evidence>
<evidence type="ECO:0000256" key="4">
    <source>
        <dbReference type="ARBA" id="ARBA00022475"/>
    </source>
</evidence>
<evidence type="ECO:0000256" key="11">
    <source>
        <dbReference type="ARBA" id="ARBA00023136"/>
    </source>
</evidence>
<feature type="compositionally biased region" description="Basic and acidic residues" evidence="12">
    <location>
        <begin position="388"/>
        <end position="407"/>
    </location>
</feature>
<dbReference type="GO" id="GO:0090563">
    <property type="term" value="F:protein-phosphocysteine-sugar phosphotransferase activity"/>
    <property type="evidence" value="ECO:0007669"/>
    <property type="project" value="TreeGrafter"/>
</dbReference>
<keyword evidence="9 13" id="KW-0812">Transmembrane</keyword>
<evidence type="ECO:0000256" key="10">
    <source>
        <dbReference type="ARBA" id="ARBA00022989"/>
    </source>
</evidence>
<feature type="transmembrane region" description="Helical" evidence="13">
    <location>
        <begin position="141"/>
        <end position="162"/>
    </location>
</feature>
<keyword evidence="3" id="KW-0813">Transport</keyword>
<feature type="compositionally biased region" description="Acidic residues" evidence="12">
    <location>
        <begin position="353"/>
        <end position="371"/>
    </location>
</feature>
<dbReference type="Proteomes" id="UP000578449">
    <property type="component" value="Unassembled WGS sequence"/>
</dbReference>
<keyword evidence="10 13" id="KW-1133">Transmembrane helix</keyword>
<gene>
    <name evidence="15" type="ORF">HNP84_001153</name>
</gene>
<evidence type="ECO:0000256" key="2">
    <source>
        <dbReference type="ARBA" id="ARBA00004651"/>
    </source>
</evidence>
<dbReference type="PANTHER" id="PTHR30181:SF2">
    <property type="entry name" value="PTS SYSTEM MANNITOL-SPECIFIC EIICBA COMPONENT"/>
    <property type="match status" value="1"/>
</dbReference>
<organism evidence="15 16">
    <name type="scientific">Thermocatellispora tengchongensis</name>
    <dbReference type="NCBI Taxonomy" id="1073253"/>
    <lineage>
        <taxon>Bacteria</taxon>
        <taxon>Bacillati</taxon>
        <taxon>Actinomycetota</taxon>
        <taxon>Actinomycetes</taxon>
        <taxon>Streptosporangiales</taxon>
        <taxon>Streptosporangiaceae</taxon>
        <taxon>Thermocatellispora</taxon>
    </lineage>
</organism>
<evidence type="ECO:0000256" key="6">
    <source>
        <dbReference type="ARBA" id="ARBA00022597"/>
    </source>
</evidence>
<comment type="function">
    <text evidence="1">The phosphoenolpyruvate-dependent sugar phosphotransferase system (sugar PTS), a major carbohydrate active transport system, catalyzes the phosphorylation of incoming sugar substrates concomitantly with their translocation across the cell membrane. The enzyme II CmtAB PTS system is involved in D-mannitol transport.</text>
</comment>
<evidence type="ECO:0000256" key="7">
    <source>
        <dbReference type="ARBA" id="ARBA00022679"/>
    </source>
</evidence>